<accession>A0A8S5N6I3</accession>
<sequence length="61" mass="6838">MFDNRHDETELLIDLIEGALSEEGYCANRYSGGSDKRTTAYDAIHVEDGAGRKYAVIIEEE</sequence>
<dbReference type="EMBL" id="BK015068">
    <property type="protein sequence ID" value="DAD89747.1"/>
    <property type="molecule type" value="Genomic_DNA"/>
</dbReference>
<protein>
    <submittedName>
        <fullName evidence="1">Uncharacterized protein</fullName>
    </submittedName>
</protein>
<proteinExistence type="predicted"/>
<name>A0A8S5N6I3_9CAUD</name>
<reference evidence="1" key="1">
    <citation type="journal article" date="2021" name="Proc. Natl. Acad. Sci. U.S.A.">
        <title>A Catalog of Tens of Thousands of Viruses from Human Metagenomes Reveals Hidden Associations with Chronic Diseases.</title>
        <authorList>
            <person name="Tisza M.J."/>
            <person name="Buck C.B."/>
        </authorList>
    </citation>
    <scope>NUCLEOTIDE SEQUENCE</scope>
    <source>
        <strain evidence="1">CtWDo30</strain>
    </source>
</reference>
<organism evidence="1">
    <name type="scientific">Siphoviridae sp. ctWDo30</name>
    <dbReference type="NCBI Taxonomy" id="2826360"/>
    <lineage>
        <taxon>Viruses</taxon>
        <taxon>Duplodnaviria</taxon>
        <taxon>Heunggongvirae</taxon>
        <taxon>Uroviricota</taxon>
        <taxon>Caudoviricetes</taxon>
    </lineage>
</organism>
<evidence type="ECO:0000313" key="1">
    <source>
        <dbReference type="EMBL" id="DAD89747.1"/>
    </source>
</evidence>